<feature type="domain" description="Peptidase M16 N-terminal" evidence="2">
    <location>
        <begin position="42"/>
        <end position="180"/>
    </location>
</feature>
<evidence type="ECO:0000313" key="4">
    <source>
        <dbReference type="EMBL" id="MCP1169584.1"/>
    </source>
</evidence>
<dbReference type="EMBL" id="JAMYXC010000211">
    <property type="protein sequence ID" value="MCP1169584.1"/>
    <property type="molecule type" value="Genomic_DNA"/>
</dbReference>
<reference evidence="4" key="1">
    <citation type="submission" date="2022-06" db="EMBL/GenBank/DDBJ databases">
        <title>Limimaricola sediminis sp. nov., isolated from an intertidal sediment.</title>
        <authorList>
            <person name="Shao X."/>
        </authorList>
    </citation>
    <scope>NUCLEOTIDE SEQUENCE</scope>
    <source>
        <strain evidence="4">ASW11-118</strain>
    </source>
</reference>
<dbReference type="Gene3D" id="3.30.830.10">
    <property type="entry name" value="Metalloenzyme, LuxS/M16 peptidase-like"/>
    <property type="match status" value="2"/>
</dbReference>
<dbReference type="InterPro" id="IPR007863">
    <property type="entry name" value="Peptidase_M16_C"/>
</dbReference>
<dbReference type="AlphaFoldDB" id="A0A9X2FSW4"/>
<dbReference type="RefSeq" id="WP_253333340.1">
    <property type="nucleotide sequence ID" value="NZ_JAMYXC010000211.1"/>
</dbReference>
<evidence type="ECO:0000259" key="3">
    <source>
        <dbReference type="Pfam" id="PF05193"/>
    </source>
</evidence>
<keyword evidence="1" id="KW-0732">Signal</keyword>
<gene>
    <name evidence="4" type="ORF">NHG85_13805</name>
</gene>
<dbReference type="InterPro" id="IPR011765">
    <property type="entry name" value="Pept_M16_N"/>
</dbReference>
<comment type="caution">
    <text evidence="4">The sequence shown here is derived from an EMBL/GenBank/DDBJ whole genome shotgun (WGS) entry which is preliminary data.</text>
</comment>
<dbReference type="SUPFAM" id="SSF63411">
    <property type="entry name" value="LuxS/MPP-like metallohydrolase"/>
    <property type="match status" value="2"/>
</dbReference>
<dbReference type="GO" id="GO:0046872">
    <property type="term" value="F:metal ion binding"/>
    <property type="evidence" value="ECO:0007669"/>
    <property type="project" value="InterPro"/>
</dbReference>
<dbReference type="Pfam" id="PF05193">
    <property type="entry name" value="Peptidase_M16_C"/>
    <property type="match status" value="1"/>
</dbReference>
<keyword evidence="5" id="KW-1185">Reference proteome</keyword>
<protein>
    <submittedName>
        <fullName evidence="4">Insulinase family protein</fullName>
    </submittedName>
</protein>
<evidence type="ECO:0000313" key="5">
    <source>
        <dbReference type="Proteomes" id="UP001139477"/>
    </source>
</evidence>
<dbReference type="Pfam" id="PF00675">
    <property type="entry name" value="Peptidase_M16"/>
    <property type="match status" value="1"/>
</dbReference>
<dbReference type="PANTHER" id="PTHR11851">
    <property type="entry name" value="METALLOPROTEASE"/>
    <property type="match status" value="1"/>
</dbReference>
<proteinExistence type="predicted"/>
<name>A0A9X2FSW4_9RHOB</name>
<accession>A0A9X2FSW4</accession>
<dbReference type="InterPro" id="IPR011249">
    <property type="entry name" value="Metalloenz_LuxS/M16"/>
</dbReference>
<evidence type="ECO:0000256" key="1">
    <source>
        <dbReference type="SAM" id="SignalP"/>
    </source>
</evidence>
<evidence type="ECO:0000259" key="2">
    <source>
        <dbReference type="Pfam" id="PF00675"/>
    </source>
</evidence>
<feature type="domain" description="Peptidase M16 C-terminal" evidence="3">
    <location>
        <begin position="191"/>
        <end position="365"/>
    </location>
</feature>
<dbReference type="Proteomes" id="UP001139477">
    <property type="component" value="Unassembled WGS sequence"/>
</dbReference>
<feature type="chain" id="PRO_5040895002" evidence="1">
    <location>
        <begin position="22"/>
        <end position="464"/>
    </location>
</feature>
<organism evidence="4 5">
    <name type="scientific">Limimaricola litoreus</name>
    <dbReference type="NCBI Taxonomy" id="2955316"/>
    <lineage>
        <taxon>Bacteria</taxon>
        <taxon>Pseudomonadati</taxon>
        <taxon>Pseudomonadota</taxon>
        <taxon>Alphaproteobacteria</taxon>
        <taxon>Rhodobacterales</taxon>
        <taxon>Paracoccaceae</taxon>
        <taxon>Limimaricola</taxon>
    </lineage>
</organism>
<feature type="signal peptide" evidence="1">
    <location>
        <begin position="1"/>
        <end position="21"/>
    </location>
</feature>
<dbReference type="PANTHER" id="PTHR11851:SF224">
    <property type="entry name" value="PROCESSING PROTEASE"/>
    <property type="match status" value="1"/>
</dbReference>
<sequence>MIRILSLTLAFCAGIAGATHAEVAIEIEEVTSPGGITAWLVEDHSIPFTALELRFEGGTSLDAPESLGAVNLMTGLLEEGAGDMEAREFQAAREDLAARFSFDVGSDTLSVSARMLSENRDAAVELLREALVAPRFDPVAIERVRGQVQSILAQDAQNPRRLASRAFYEAAFGDHPYGRPDNGTSESVAALTREDLLAAHEAALTRGGVHVGAVGDITPEELGALLDELLGDLPESGPELPGHVDFGLAGGVEVIDYPTPQSVALFGQPGLEREDEDFFAAYVLNHILGGGGFESRLMTEVREKRGLTYGISTDLVPLQNAEFWIGSVASANDRMATAIEVIRDEWARIAREGVTQDELDAAKTYLTGEYPLRFDGNGQIAGILVGMQVTGLPQSYVTERNSFIEAVTLEEVNRVAAERVDPQALHFVVVGRPEGLGEADAPRVTLPEVVVPEVVVPEVALEPQ</sequence>
<dbReference type="InterPro" id="IPR050361">
    <property type="entry name" value="MPP/UQCRC_Complex"/>
</dbReference>